<dbReference type="GO" id="GO:0008237">
    <property type="term" value="F:metallopeptidase activity"/>
    <property type="evidence" value="ECO:0007669"/>
    <property type="project" value="UniProtKB-KW"/>
</dbReference>
<feature type="domain" description="JAB" evidence="6">
    <location>
        <begin position="14"/>
        <end position="99"/>
    </location>
</feature>
<evidence type="ECO:0000259" key="7">
    <source>
        <dbReference type="Pfam" id="PF18145"/>
    </source>
</evidence>
<evidence type="ECO:0000256" key="3">
    <source>
        <dbReference type="ARBA" id="ARBA00022801"/>
    </source>
</evidence>
<evidence type="ECO:0000259" key="6">
    <source>
        <dbReference type="Pfam" id="PF14464"/>
    </source>
</evidence>
<keyword evidence="2" id="KW-0479">Metal-binding</keyword>
<dbReference type="GO" id="GO:0046872">
    <property type="term" value="F:metal ion binding"/>
    <property type="evidence" value="ECO:0007669"/>
    <property type="project" value="UniProtKB-KW"/>
</dbReference>
<evidence type="ECO:0008006" key="10">
    <source>
        <dbReference type="Google" id="ProtNLM"/>
    </source>
</evidence>
<keyword evidence="1" id="KW-0645">Protease</keyword>
<keyword evidence="9" id="KW-1185">Reference proteome</keyword>
<dbReference type="NCBIfam" id="NF033611">
    <property type="entry name" value="SAVED"/>
    <property type="match status" value="1"/>
</dbReference>
<sequence>MTGRRRRIEVRVVAEVAEALQRHAQPAAHRERGGLLLGWWDHDDIIVRCAIEVPDPDATSTAWTRHQLAAQHALDQARAASADPRIGYVGDWHTHPAPVGASPTDEAALLRASRQYPQPTALIVALPDGSLDTRAAHAGRIRPVRLTIEPMKDQPVTVPARAAALRGDDYQHIIGWYWACQALIDPDIISVSIEDTAGGAFDDIVVLRHAGPDCYDQIKSSNTDETIVDAAWLTTATATNGKSPLQHFHTTWAAHRHETPRPQFRLITNRAFDPRDPILKLRDKHSNTVARVLQLKGPRSAAGTQRKAWAAHLGITEAELLNFLAEFELHHEGSETSWFRQARDAMRAAGLRTDDDAVIRGRDLVREWVKTGAGPQTRNGIRQQMADADLLARTGTLIFAVHAIDRPAHSLQPAITLDFVDRYKGDTDRERRQLCNPDDWQAVVMPSLKKATDELEAFGIRRVHIIGAMRLPMWFATGVRLPGTRGWVVSTDQGIVEWRSDTPPADVEAKEVGHVVLGQGPDLAVAVALTHPIATDVTDYLRSITVPVRELLALGPAGGPSQTSVPDAAFAVGWAHTARTRIREAIKRMNAPRLHLFFAAPQGAALMLGHHWNLMPPTVVYEHLGTTYAPTMSIN</sequence>
<evidence type="ECO:0000256" key="5">
    <source>
        <dbReference type="ARBA" id="ARBA00023049"/>
    </source>
</evidence>
<dbReference type="EMBL" id="BOPH01000034">
    <property type="protein sequence ID" value="GIJ67923.1"/>
    <property type="molecule type" value="Genomic_DNA"/>
</dbReference>
<keyword evidence="5" id="KW-0482">Metalloprotease</keyword>
<keyword evidence="3" id="KW-0378">Hydrolase</keyword>
<organism evidence="8 9">
    <name type="scientific">Virgisporangium ochraceum</name>
    <dbReference type="NCBI Taxonomy" id="65505"/>
    <lineage>
        <taxon>Bacteria</taxon>
        <taxon>Bacillati</taxon>
        <taxon>Actinomycetota</taxon>
        <taxon>Actinomycetes</taxon>
        <taxon>Micromonosporales</taxon>
        <taxon>Micromonosporaceae</taxon>
        <taxon>Virgisporangium</taxon>
    </lineage>
</organism>
<dbReference type="InterPro" id="IPR040836">
    <property type="entry name" value="SAVED"/>
</dbReference>
<accession>A0A8J3ZRZ1</accession>
<evidence type="ECO:0000256" key="4">
    <source>
        <dbReference type="ARBA" id="ARBA00022833"/>
    </source>
</evidence>
<dbReference type="Pfam" id="PF18145">
    <property type="entry name" value="SAVED"/>
    <property type="match status" value="1"/>
</dbReference>
<dbReference type="Proteomes" id="UP000635606">
    <property type="component" value="Unassembled WGS sequence"/>
</dbReference>
<protein>
    <recommendedName>
        <fullName evidence="10">JAB domain-containing protein</fullName>
    </recommendedName>
</protein>
<gene>
    <name evidence="8" type="ORF">Voc01_028400</name>
</gene>
<dbReference type="GO" id="GO:0006508">
    <property type="term" value="P:proteolysis"/>
    <property type="evidence" value="ECO:0007669"/>
    <property type="project" value="UniProtKB-KW"/>
</dbReference>
<evidence type="ECO:0000256" key="1">
    <source>
        <dbReference type="ARBA" id="ARBA00022670"/>
    </source>
</evidence>
<feature type="domain" description="SMODS-associated and fused to various effectors" evidence="7">
    <location>
        <begin position="460"/>
        <end position="634"/>
    </location>
</feature>
<dbReference type="AlphaFoldDB" id="A0A8J3ZRZ1"/>
<proteinExistence type="predicted"/>
<dbReference type="Gene3D" id="3.40.140.10">
    <property type="entry name" value="Cytidine Deaminase, domain 2"/>
    <property type="match status" value="1"/>
</dbReference>
<evidence type="ECO:0000313" key="8">
    <source>
        <dbReference type="EMBL" id="GIJ67923.1"/>
    </source>
</evidence>
<reference evidence="8" key="1">
    <citation type="submission" date="2021-01" db="EMBL/GenBank/DDBJ databases">
        <title>Whole genome shotgun sequence of Virgisporangium ochraceum NBRC 16418.</title>
        <authorList>
            <person name="Komaki H."/>
            <person name="Tamura T."/>
        </authorList>
    </citation>
    <scope>NUCLEOTIDE SEQUENCE</scope>
    <source>
        <strain evidence="8">NBRC 16418</strain>
    </source>
</reference>
<dbReference type="InterPro" id="IPR028090">
    <property type="entry name" value="JAB_dom_prok"/>
</dbReference>
<dbReference type="Pfam" id="PF14464">
    <property type="entry name" value="Prok-JAB"/>
    <property type="match status" value="1"/>
</dbReference>
<name>A0A8J3ZRZ1_9ACTN</name>
<dbReference type="RefSeq" id="WP_203927879.1">
    <property type="nucleotide sequence ID" value="NZ_BOPH01000034.1"/>
</dbReference>
<comment type="caution">
    <text evidence="8">The sequence shown here is derived from an EMBL/GenBank/DDBJ whole genome shotgun (WGS) entry which is preliminary data.</text>
</comment>
<dbReference type="SUPFAM" id="SSF102712">
    <property type="entry name" value="JAB1/MPN domain"/>
    <property type="match status" value="1"/>
</dbReference>
<evidence type="ECO:0000313" key="9">
    <source>
        <dbReference type="Proteomes" id="UP000635606"/>
    </source>
</evidence>
<keyword evidence="4" id="KW-0862">Zinc</keyword>
<evidence type="ECO:0000256" key="2">
    <source>
        <dbReference type="ARBA" id="ARBA00022723"/>
    </source>
</evidence>